<evidence type="ECO:0000313" key="9">
    <source>
        <dbReference type="Proteomes" id="UP001139721"/>
    </source>
</evidence>
<keyword evidence="5" id="KW-0732">Signal</keyword>
<dbReference type="Gene3D" id="2.40.160.60">
    <property type="entry name" value="Outer membrane protein transport protein (OMPP1/FadL/TodX)"/>
    <property type="match status" value="1"/>
</dbReference>
<evidence type="ECO:0000256" key="5">
    <source>
        <dbReference type="ARBA" id="ARBA00022729"/>
    </source>
</evidence>
<evidence type="ECO:0000256" key="3">
    <source>
        <dbReference type="ARBA" id="ARBA00022452"/>
    </source>
</evidence>
<evidence type="ECO:0000313" key="8">
    <source>
        <dbReference type="EMBL" id="MCL9685064.1"/>
    </source>
</evidence>
<evidence type="ECO:0000256" key="4">
    <source>
        <dbReference type="ARBA" id="ARBA00022692"/>
    </source>
</evidence>
<sequence>MKLTFLKLVLGTTISLGFILGGEKACSAVSQSLNDTFFQNPAELSLIDQMQLRAGNLFVVPSLRFTGTSTGGTGSAVSKVTDNLPYLLGDYRVSERFVLGINIVPSGYGHLEWPLDSIVSNVTTTTSLLYYRTGIQSSYQLTKDWAIGMGLNCQINKSNELDFVVPNMGNEINKVSGLNPSVDIGLFYKINAKNFFTAAVYSWVNTLGYGTSSLNTAVSRSFRLGITEASVAYIGLQHVLSEKWSIGEKIYWSGWAIQKTINFQNTTRGSLVVPTYWKDVWSYQVATRYATTEKIAMLGAFIYETNPNATSTNNIGYPLASTMFISGGIDINLLKHFSAQLLYGYGMFIPKAKIFTAQSLGVISANTQAALLQFTYRV</sequence>
<comment type="similarity">
    <text evidence="2">Belongs to the OmpP1/FadL family.</text>
</comment>
<evidence type="ECO:0000256" key="1">
    <source>
        <dbReference type="ARBA" id="ARBA00004571"/>
    </source>
</evidence>
<reference evidence="8" key="1">
    <citation type="submission" date="2021-11" db="EMBL/GenBank/DDBJ databases">
        <title>Legionella maioricencis sp. nov., a new species isolated from hot water samples in Mallorca.</title>
        <authorList>
            <person name="Crespi S."/>
            <person name="Drasar V."/>
            <person name="Salva-Serra F."/>
            <person name="Jaen-Luchoro D."/>
            <person name="Pineiro-Iglesias B."/>
            <person name="Aliaga F."/>
            <person name="Fernandez-Juarez V."/>
            <person name="Coll G."/>
            <person name="Moore E.R.B."/>
            <person name="Bennasar-Figueras A."/>
        </authorList>
    </citation>
    <scope>NUCLEOTIDE SEQUENCE</scope>
    <source>
        <strain evidence="8">HCPI-6</strain>
    </source>
</reference>
<evidence type="ECO:0000256" key="2">
    <source>
        <dbReference type="ARBA" id="ARBA00008163"/>
    </source>
</evidence>
<organism evidence="8 9">
    <name type="scientific">Legionella maioricensis</name>
    <dbReference type="NCBI Taxonomy" id="2896528"/>
    <lineage>
        <taxon>Bacteria</taxon>
        <taxon>Pseudomonadati</taxon>
        <taxon>Pseudomonadota</taxon>
        <taxon>Gammaproteobacteria</taxon>
        <taxon>Legionellales</taxon>
        <taxon>Legionellaceae</taxon>
        <taxon>Legionella</taxon>
    </lineage>
</organism>
<dbReference type="PANTHER" id="PTHR35093:SF8">
    <property type="entry name" value="OUTER MEMBRANE PROTEIN NMB0088-RELATED"/>
    <property type="match status" value="1"/>
</dbReference>
<dbReference type="GO" id="GO:0015483">
    <property type="term" value="F:long-chain fatty acid transporting porin activity"/>
    <property type="evidence" value="ECO:0007669"/>
    <property type="project" value="TreeGrafter"/>
</dbReference>
<evidence type="ECO:0000256" key="6">
    <source>
        <dbReference type="ARBA" id="ARBA00023136"/>
    </source>
</evidence>
<dbReference type="PANTHER" id="PTHR35093">
    <property type="entry name" value="OUTER MEMBRANE PROTEIN NMB0088-RELATED"/>
    <property type="match status" value="1"/>
</dbReference>
<dbReference type="Proteomes" id="UP001139721">
    <property type="component" value="Unassembled WGS sequence"/>
</dbReference>
<evidence type="ECO:0000256" key="7">
    <source>
        <dbReference type="ARBA" id="ARBA00023237"/>
    </source>
</evidence>
<dbReference type="Pfam" id="PF03349">
    <property type="entry name" value="Toluene_X"/>
    <property type="match status" value="1"/>
</dbReference>
<dbReference type="InterPro" id="IPR005017">
    <property type="entry name" value="OMPP1/FadL/TodX"/>
</dbReference>
<gene>
    <name evidence="8" type="ORF">LOX96_13230</name>
</gene>
<dbReference type="RefSeq" id="WP_250422588.1">
    <property type="nucleotide sequence ID" value="NZ_JAJKBJ010000018.1"/>
</dbReference>
<dbReference type="AlphaFoldDB" id="A0A9X2D2E7"/>
<dbReference type="EMBL" id="JAJKBJ010000018">
    <property type="protein sequence ID" value="MCL9685064.1"/>
    <property type="molecule type" value="Genomic_DNA"/>
</dbReference>
<keyword evidence="9" id="KW-1185">Reference proteome</keyword>
<protein>
    <submittedName>
        <fullName evidence="8">Outer membrane protein transport protein</fullName>
    </submittedName>
</protein>
<keyword evidence="3" id="KW-1134">Transmembrane beta strand</keyword>
<keyword evidence="7" id="KW-0998">Cell outer membrane</keyword>
<dbReference type="GO" id="GO:0009279">
    <property type="term" value="C:cell outer membrane"/>
    <property type="evidence" value="ECO:0007669"/>
    <property type="project" value="UniProtKB-SubCell"/>
</dbReference>
<proteinExistence type="inferred from homology"/>
<keyword evidence="4" id="KW-0812">Transmembrane</keyword>
<comment type="caution">
    <text evidence="8">The sequence shown here is derived from an EMBL/GenBank/DDBJ whole genome shotgun (WGS) entry which is preliminary data.</text>
</comment>
<dbReference type="SUPFAM" id="SSF56935">
    <property type="entry name" value="Porins"/>
    <property type="match status" value="1"/>
</dbReference>
<name>A0A9X2D2E7_9GAMM</name>
<keyword evidence="6" id="KW-0472">Membrane</keyword>
<comment type="subcellular location">
    <subcellularLocation>
        <location evidence="1">Cell outer membrane</location>
        <topology evidence="1">Multi-pass membrane protein</topology>
    </subcellularLocation>
</comment>
<accession>A0A9X2D2E7</accession>